<dbReference type="AlphaFoldDB" id="A0A2P8D394"/>
<reference evidence="3 4" key="1">
    <citation type="submission" date="2018-03" db="EMBL/GenBank/DDBJ databases">
        <title>Genomic Encyclopedia of Type Strains, Phase III (KMG-III): the genomes of soil and plant-associated and newly described type strains.</title>
        <authorList>
            <person name="Whitman W."/>
        </authorList>
    </citation>
    <scope>NUCLEOTIDE SEQUENCE [LARGE SCALE GENOMIC DNA]</scope>
    <source>
        <strain evidence="3 4">CGMCC 1.12700</strain>
    </source>
</reference>
<evidence type="ECO:0000313" key="4">
    <source>
        <dbReference type="Proteomes" id="UP000240572"/>
    </source>
</evidence>
<name>A0A2P8D394_9BACT</name>
<keyword evidence="4" id="KW-1185">Reference proteome</keyword>
<organism evidence="3 4">
    <name type="scientific">Taibaiella chishuiensis</name>
    <dbReference type="NCBI Taxonomy" id="1434707"/>
    <lineage>
        <taxon>Bacteria</taxon>
        <taxon>Pseudomonadati</taxon>
        <taxon>Bacteroidota</taxon>
        <taxon>Chitinophagia</taxon>
        <taxon>Chitinophagales</taxon>
        <taxon>Chitinophagaceae</taxon>
        <taxon>Taibaiella</taxon>
    </lineage>
</organism>
<dbReference type="RefSeq" id="WP_106523579.1">
    <property type="nucleotide sequence ID" value="NZ_PYGD01000005.1"/>
</dbReference>
<evidence type="ECO:0000259" key="2">
    <source>
        <dbReference type="Pfam" id="PF08327"/>
    </source>
</evidence>
<protein>
    <submittedName>
        <fullName evidence="3">Uncharacterized protein YndB with AHSA1/START domain</fullName>
    </submittedName>
</protein>
<evidence type="ECO:0000256" key="1">
    <source>
        <dbReference type="ARBA" id="ARBA00006817"/>
    </source>
</evidence>
<dbReference type="SUPFAM" id="SSF55961">
    <property type="entry name" value="Bet v1-like"/>
    <property type="match status" value="1"/>
</dbReference>
<dbReference type="InterPro" id="IPR023393">
    <property type="entry name" value="START-like_dom_sf"/>
</dbReference>
<dbReference type="Pfam" id="PF08327">
    <property type="entry name" value="AHSA1"/>
    <property type="match status" value="1"/>
</dbReference>
<proteinExistence type="inferred from homology"/>
<gene>
    <name evidence="3" type="ORF">B0I18_105273</name>
</gene>
<dbReference type="OrthoDB" id="384974at2"/>
<sequence length="151" mass="17475">MNTVNHDLAGRTLHITKTLDATPEMVWTAWSKPEHLVHWWGPEGFTCTIQSMDFNPGGEWLLTLQGPDGKRYPNKSIFREIIPLQQISFRHYNPAYMATVLFQPEAQGTRIDWTVAFETAALFDTIVKTFKADEGLVQNIHKLERYLERSR</sequence>
<evidence type="ECO:0000313" key="3">
    <source>
        <dbReference type="EMBL" id="PSK91688.1"/>
    </source>
</evidence>
<feature type="domain" description="Activator of Hsp90 ATPase homologue 1/2-like C-terminal" evidence="2">
    <location>
        <begin position="20"/>
        <end position="148"/>
    </location>
</feature>
<dbReference type="EMBL" id="PYGD01000005">
    <property type="protein sequence ID" value="PSK91688.1"/>
    <property type="molecule type" value="Genomic_DNA"/>
</dbReference>
<dbReference type="Gene3D" id="3.30.530.20">
    <property type="match status" value="1"/>
</dbReference>
<dbReference type="InterPro" id="IPR013538">
    <property type="entry name" value="ASHA1/2-like_C"/>
</dbReference>
<dbReference type="Proteomes" id="UP000240572">
    <property type="component" value="Unassembled WGS sequence"/>
</dbReference>
<accession>A0A2P8D394</accession>
<comment type="caution">
    <text evidence="3">The sequence shown here is derived from an EMBL/GenBank/DDBJ whole genome shotgun (WGS) entry which is preliminary data.</text>
</comment>
<comment type="similarity">
    <text evidence="1">Belongs to the AHA1 family.</text>
</comment>